<dbReference type="InterPro" id="IPR002772">
    <property type="entry name" value="Glyco_hydro_3_C"/>
</dbReference>
<evidence type="ECO:0000313" key="6">
    <source>
        <dbReference type="EMBL" id="TWI69834.1"/>
    </source>
</evidence>
<dbReference type="GO" id="GO:0031222">
    <property type="term" value="P:arabinan catabolic process"/>
    <property type="evidence" value="ECO:0007669"/>
    <property type="project" value="TreeGrafter"/>
</dbReference>
<evidence type="ECO:0000256" key="2">
    <source>
        <dbReference type="ARBA" id="ARBA00022729"/>
    </source>
</evidence>
<dbReference type="Pfam" id="PF01915">
    <property type="entry name" value="Glyco_hydro_3_C"/>
    <property type="match status" value="1"/>
</dbReference>
<dbReference type="PANTHER" id="PTHR42721:SF3">
    <property type="entry name" value="BETA-D-XYLOSIDASE 5-RELATED"/>
    <property type="match status" value="1"/>
</dbReference>
<dbReference type="PANTHER" id="PTHR42721">
    <property type="entry name" value="SUGAR HYDROLASE-RELATED"/>
    <property type="match status" value="1"/>
</dbReference>
<dbReference type="Gene3D" id="3.40.50.1700">
    <property type="entry name" value="Glycoside hydrolase family 3 C-terminal domain"/>
    <property type="match status" value="1"/>
</dbReference>
<sequence length="916" mass="97345">MKVRDMKKTNPIGGAGDSRRDAGQERAAGNRRTGDSPIFSARRTWHLLRLCAALAPALHATGVHAADLRAPVRIDADARAGALVAQLTLDEKLDQLLNVAPAVPRLNIPAYNWWTESLHGAMGPVPTTNFPQPIGLAATFDAPLMHDVASAISVEVRALHTLGRQTGRLGRIGTGLDTWSPNINIFRDPRWGRGQETYGEDPHLTAALGVAFIRGMQGPDPDLPHVVATPKHFAVHSGPEPTRHVANVFVSDHDLEDTYLPAFRAAIVDAKAGSIMCAYNRINGQPACGSELLMKQTLRGAWGFQGYVVSDCDAVTDISVHSKYATDPVTAAAVALRAGTDNECNGQTLSGTPGLGERYRAAYRRGLIGMRDIDTALVRLFSARLRNGDLAGLPARQVNAVPVSAIDTPEHRQLALKAATKSLVLLKNDGVLPLKRDARIAVVGPLADATRVLRGNYSSSQSAPPVSVIDGLRATMPDARIRLVPFGASITDGDPVPRTALRTPDGQPGLQAAYFNKSGSAFDKEAVVTRVERGLESRAQELKVVADQHKVVWTGSLVAPESGAYRIGVTGVQGALTVSGKAAVKATAYSKWAEPLQLTEVVLEKGRSYPLRFQTETGVSAVPGIFWKRIARNPMAELKAGTADADAVVAVIGLTSDLEGEELALKIDGFAGGDRTSLDLPKDQRLLLEAARATGKPVVVIAVSGSALDLSWAKANAAAILQAWYPGQSGGQAVADVLAGKSDAGGRLPLTFYRSLADLPPFDDYAMAGRTYRYFRGAPVYPFGHGLSYTSFGYGPLRIEPVDGAPENGVVVTASITNTGRRPGDEVAQLYLTPPAFEGAPRLALRGFQRLSLQPGETRQVSFRLAPRDLSFVTRDGIRQLVPGTYHVSVGAGQPGTGVAGQDAALVIQRADILAP</sequence>
<dbReference type="Proteomes" id="UP000318431">
    <property type="component" value="Unassembled WGS sequence"/>
</dbReference>
<evidence type="ECO:0000256" key="1">
    <source>
        <dbReference type="ARBA" id="ARBA00005336"/>
    </source>
</evidence>
<dbReference type="InterPro" id="IPR037524">
    <property type="entry name" value="PA14/GLEYA"/>
</dbReference>
<dbReference type="Pfam" id="PF00933">
    <property type="entry name" value="Glyco_hydro_3"/>
    <property type="match status" value="1"/>
</dbReference>
<dbReference type="SMART" id="SM01217">
    <property type="entry name" value="Fn3_like"/>
    <property type="match status" value="1"/>
</dbReference>
<evidence type="ECO:0000256" key="4">
    <source>
        <dbReference type="SAM" id="MobiDB-lite"/>
    </source>
</evidence>
<dbReference type="InterPro" id="IPR001764">
    <property type="entry name" value="Glyco_hydro_3_N"/>
</dbReference>
<dbReference type="AlphaFoldDB" id="A0A562RMJ7"/>
<reference evidence="6 7" key="1">
    <citation type="journal article" date="2015" name="Stand. Genomic Sci.">
        <title>Genomic Encyclopedia of Bacterial and Archaeal Type Strains, Phase III: the genomes of soil and plant-associated and newly described type strains.</title>
        <authorList>
            <person name="Whitman W.B."/>
            <person name="Woyke T."/>
            <person name="Klenk H.P."/>
            <person name="Zhou Y."/>
            <person name="Lilburn T.G."/>
            <person name="Beck B.J."/>
            <person name="De Vos P."/>
            <person name="Vandamme P."/>
            <person name="Eisen J.A."/>
            <person name="Garrity G."/>
            <person name="Hugenholtz P."/>
            <person name="Kyrpides N.C."/>
        </authorList>
    </citation>
    <scope>NUCLEOTIDE SEQUENCE [LARGE SCALE GENOMIC DNA]</scope>
    <source>
        <strain evidence="6 7">CGMCC 1.10822</strain>
    </source>
</reference>
<dbReference type="InterPro" id="IPR044993">
    <property type="entry name" value="BXL"/>
</dbReference>
<keyword evidence="7" id="KW-1185">Reference proteome</keyword>
<dbReference type="Pfam" id="PF14310">
    <property type="entry name" value="Fn3-like"/>
    <property type="match status" value="1"/>
</dbReference>
<feature type="domain" description="PA14" evidence="5">
    <location>
        <begin position="505"/>
        <end position="642"/>
    </location>
</feature>
<dbReference type="InterPro" id="IPR013783">
    <property type="entry name" value="Ig-like_fold"/>
</dbReference>
<proteinExistence type="inferred from homology"/>
<gene>
    <name evidence="6" type="ORF">IP91_00907</name>
</gene>
<comment type="similarity">
    <text evidence="1">Belongs to the glycosyl hydrolase 3 family.</text>
</comment>
<keyword evidence="2" id="KW-0732">Signal</keyword>
<evidence type="ECO:0000256" key="3">
    <source>
        <dbReference type="ARBA" id="ARBA00022801"/>
    </source>
</evidence>
<dbReference type="Gene3D" id="3.90.182.10">
    <property type="entry name" value="Toxin - Anthrax Protective Antigen,domain 1"/>
    <property type="match status" value="1"/>
</dbReference>
<evidence type="ECO:0000313" key="7">
    <source>
        <dbReference type="Proteomes" id="UP000318431"/>
    </source>
</evidence>
<dbReference type="InterPro" id="IPR026891">
    <property type="entry name" value="Fn3-like"/>
</dbReference>
<dbReference type="GO" id="GO:0046556">
    <property type="term" value="F:alpha-L-arabinofuranosidase activity"/>
    <property type="evidence" value="ECO:0007669"/>
    <property type="project" value="TreeGrafter"/>
</dbReference>
<keyword evidence="3" id="KW-0378">Hydrolase</keyword>
<dbReference type="InterPro" id="IPR036881">
    <property type="entry name" value="Glyco_hydro_3_C_sf"/>
</dbReference>
<organism evidence="6 7">
    <name type="scientific">Pseudoduganella lurida</name>
    <dbReference type="NCBI Taxonomy" id="1036180"/>
    <lineage>
        <taxon>Bacteria</taxon>
        <taxon>Pseudomonadati</taxon>
        <taxon>Pseudomonadota</taxon>
        <taxon>Betaproteobacteria</taxon>
        <taxon>Burkholderiales</taxon>
        <taxon>Oxalobacteraceae</taxon>
        <taxon>Telluria group</taxon>
        <taxon>Pseudoduganella</taxon>
    </lineage>
</organism>
<dbReference type="SUPFAM" id="SSF56988">
    <property type="entry name" value="Anthrax protective antigen"/>
    <property type="match status" value="1"/>
</dbReference>
<name>A0A562RMJ7_9BURK</name>
<dbReference type="InterPro" id="IPR011658">
    <property type="entry name" value="PA14_dom"/>
</dbReference>
<protein>
    <submittedName>
        <fullName evidence="6">Beta-glucosidase</fullName>
    </submittedName>
</protein>
<dbReference type="SUPFAM" id="SSF52279">
    <property type="entry name" value="Beta-D-glucan exohydrolase, C-terminal domain"/>
    <property type="match status" value="1"/>
</dbReference>
<dbReference type="Gene3D" id="2.60.40.10">
    <property type="entry name" value="Immunoglobulins"/>
    <property type="match status" value="1"/>
</dbReference>
<feature type="region of interest" description="Disordered" evidence="4">
    <location>
        <begin position="1"/>
        <end position="35"/>
    </location>
</feature>
<evidence type="ECO:0000259" key="5">
    <source>
        <dbReference type="PROSITE" id="PS51820"/>
    </source>
</evidence>
<dbReference type="PROSITE" id="PS51820">
    <property type="entry name" value="PA14"/>
    <property type="match status" value="1"/>
</dbReference>
<comment type="caution">
    <text evidence="6">The sequence shown here is derived from an EMBL/GenBank/DDBJ whole genome shotgun (WGS) entry which is preliminary data.</text>
</comment>
<dbReference type="Pfam" id="PF07691">
    <property type="entry name" value="PA14"/>
    <property type="match status" value="1"/>
</dbReference>
<dbReference type="InterPro" id="IPR017853">
    <property type="entry name" value="GH"/>
</dbReference>
<dbReference type="InterPro" id="IPR036962">
    <property type="entry name" value="Glyco_hydro_3_N_sf"/>
</dbReference>
<dbReference type="Gene3D" id="3.20.20.300">
    <property type="entry name" value="Glycoside hydrolase, family 3, N-terminal domain"/>
    <property type="match status" value="1"/>
</dbReference>
<dbReference type="SUPFAM" id="SSF51445">
    <property type="entry name" value="(Trans)glycosidases"/>
    <property type="match status" value="1"/>
</dbReference>
<dbReference type="PRINTS" id="PR00133">
    <property type="entry name" value="GLHYDRLASE3"/>
</dbReference>
<dbReference type="GO" id="GO:0045493">
    <property type="term" value="P:xylan catabolic process"/>
    <property type="evidence" value="ECO:0007669"/>
    <property type="project" value="InterPro"/>
</dbReference>
<accession>A0A562RMJ7</accession>
<dbReference type="GO" id="GO:0009044">
    <property type="term" value="F:xylan 1,4-beta-xylosidase activity"/>
    <property type="evidence" value="ECO:0007669"/>
    <property type="project" value="InterPro"/>
</dbReference>
<dbReference type="EMBL" id="VLLB01000001">
    <property type="protein sequence ID" value="TWI69834.1"/>
    <property type="molecule type" value="Genomic_DNA"/>
</dbReference>